<dbReference type="EMBL" id="CACSIM010000004">
    <property type="protein sequence ID" value="CAA0109902.1"/>
    <property type="molecule type" value="Genomic_DNA"/>
</dbReference>
<dbReference type="InterPro" id="IPR014746">
    <property type="entry name" value="Gln_synth/guanido_kin_cat_dom"/>
</dbReference>
<dbReference type="InterPro" id="IPR052725">
    <property type="entry name" value="GS_Type-3"/>
</dbReference>
<dbReference type="PROSITE" id="PS51987">
    <property type="entry name" value="GS_CATALYTIC"/>
    <property type="match status" value="1"/>
</dbReference>
<dbReference type="InterPro" id="IPR022147">
    <property type="entry name" value="GSIII_N"/>
</dbReference>
<dbReference type="InterPro" id="IPR008147">
    <property type="entry name" value="Gln_synt_N"/>
</dbReference>
<dbReference type="AlphaFoldDB" id="A0A5S9NQ65"/>
<dbReference type="PANTHER" id="PTHR42974">
    <property type="entry name" value="GLUTAMINE SYNTHETASE"/>
    <property type="match status" value="1"/>
</dbReference>
<dbReference type="Gene3D" id="1.20.120.1560">
    <property type="match status" value="1"/>
</dbReference>
<accession>A0A5S9NQ65</accession>
<dbReference type="Proteomes" id="UP000439591">
    <property type="component" value="Unassembled WGS sequence"/>
</dbReference>
<evidence type="ECO:0000313" key="7">
    <source>
        <dbReference type="Proteomes" id="UP000435877"/>
    </source>
</evidence>
<dbReference type="InterPro" id="IPR008146">
    <property type="entry name" value="Gln_synth_cat_dom"/>
</dbReference>
<evidence type="ECO:0000259" key="3">
    <source>
        <dbReference type="PROSITE" id="PS51986"/>
    </source>
</evidence>
<dbReference type="InterPro" id="IPR040577">
    <property type="entry name" value="Gln-synt_C"/>
</dbReference>
<evidence type="ECO:0000256" key="1">
    <source>
        <dbReference type="PROSITE-ProRule" id="PRU01330"/>
    </source>
</evidence>
<dbReference type="Proteomes" id="UP000435877">
    <property type="component" value="Unassembled WGS sequence"/>
</dbReference>
<dbReference type="OrthoDB" id="9807095at2"/>
<evidence type="ECO:0000256" key="2">
    <source>
        <dbReference type="RuleBase" id="RU000384"/>
    </source>
</evidence>
<evidence type="ECO:0000313" key="5">
    <source>
        <dbReference type="EMBL" id="CAA0092575.1"/>
    </source>
</evidence>
<evidence type="ECO:0000313" key="6">
    <source>
        <dbReference type="EMBL" id="CAA0109902.1"/>
    </source>
</evidence>
<dbReference type="RefSeq" id="WP_159268877.1">
    <property type="nucleotide sequence ID" value="NZ_CACSIK010000001.1"/>
</dbReference>
<name>A0A5S9NQ65_9GAMM</name>
<dbReference type="EMBL" id="CACSIK010000001">
    <property type="protein sequence ID" value="CAA0092575.1"/>
    <property type="molecule type" value="Genomic_DNA"/>
</dbReference>
<dbReference type="PROSITE" id="PS00181">
    <property type="entry name" value="GLNA_ATP"/>
    <property type="match status" value="1"/>
</dbReference>
<feature type="domain" description="GS beta-grasp" evidence="3">
    <location>
        <begin position="83"/>
        <end position="179"/>
    </location>
</feature>
<dbReference type="PROSITE" id="PS51986">
    <property type="entry name" value="GS_BETA_GRASP"/>
    <property type="match status" value="1"/>
</dbReference>
<dbReference type="Gene3D" id="3.30.590.10">
    <property type="entry name" value="Glutamine synthetase/guanido kinase, catalytic domain"/>
    <property type="match status" value="1"/>
</dbReference>
<organism evidence="5 7">
    <name type="scientific">Zhongshania aliphaticivorans</name>
    <dbReference type="NCBI Taxonomy" id="1470434"/>
    <lineage>
        <taxon>Bacteria</taxon>
        <taxon>Pseudomonadati</taxon>
        <taxon>Pseudomonadota</taxon>
        <taxon>Gammaproteobacteria</taxon>
        <taxon>Cellvibrionales</taxon>
        <taxon>Spongiibacteraceae</taxon>
        <taxon>Zhongshania</taxon>
    </lineage>
</organism>
<evidence type="ECO:0000313" key="8">
    <source>
        <dbReference type="Proteomes" id="UP000439591"/>
    </source>
</evidence>
<dbReference type="Pfam" id="PF18318">
    <property type="entry name" value="Gln-synt_C-ter"/>
    <property type="match status" value="1"/>
</dbReference>
<dbReference type="SMART" id="SM01230">
    <property type="entry name" value="Gln-synt_C"/>
    <property type="match status" value="1"/>
</dbReference>
<dbReference type="Pfam" id="PF00120">
    <property type="entry name" value="Gln-synt_C"/>
    <property type="match status" value="1"/>
</dbReference>
<dbReference type="InterPro" id="IPR027303">
    <property type="entry name" value="Gln_synth_gly_rich_site"/>
</dbReference>
<feature type="domain" description="GS catalytic" evidence="4">
    <location>
        <begin position="191"/>
        <end position="619"/>
    </location>
</feature>
<dbReference type="PANTHER" id="PTHR42974:SF1">
    <property type="entry name" value="TYPE-3 GLUTAMINE SYNTHETASE"/>
    <property type="match status" value="1"/>
</dbReference>
<dbReference type="EC" id="6.3.1.2" evidence="5"/>
<gene>
    <name evidence="5" type="primary">glnA_2</name>
    <name evidence="5" type="ORF">IHBHHGIJ_02321</name>
    <name evidence="6" type="ORF">KFEGEMFD_02508</name>
</gene>
<dbReference type="GO" id="GO:0006542">
    <property type="term" value="P:glutamine biosynthetic process"/>
    <property type="evidence" value="ECO:0007669"/>
    <property type="project" value="InterPro"/>
</dbReference>
<protein>
    <submittedName>
        <fullName evidence="5">Glutamine synthetase</fullName>
        <ecNumber evidence="5">6.3.1.2</ecNumber>
    </submittedName>
</protein>
<reference evidence="7 8" key="1">
    <citation type="submission" date="2019-11" db="EMBL/GenBank/DDBJ databases">
        <authorList>
            <person name="Holert J."/>
        </authorList>
    </citation>
    <scope>NUCLEOTIDE SEQUENCE [LARGE SCALE GENOMIC DNA]</scope>
    <source>
        <strain evidence="6">BC3_2A</strain>
        <strain evidence="5">SB11_1A</strain>
    </source>
</reference>
<dbReference type="SUPFAM" id="SSF55931">
    <property type="entry name" value="Glutamine synthetase/guanido kinase"/>
    <property type="match status" value="1"/>
</dbReference>
<keyword evidence="7" id="KW-1185">Reference proteome</keyword>
<keyword evidence="5" id="KW-0436">Ligase</keyword>
<sequence>MSRNEARVQAVSQIVNRKSKEVAMPEPLSKIWATDVFNLAKMEEALSKKAFKAVKTTVQTGAPLDPATADVVAAAMKDWALTKGVKFFSHIFYPMTNATAEKHDGFIITNSDGNQITEFTGSLLIKGEPDGSSFPNGSLRMTNAARGYTAWDPTSPAYIMHTDNGSTLMIPSVFMSWTGEALDKKIPLLRSNSAMNKAGQRVLSLMGESEIAALNSSCGAEQEYFLIDANFANSRPDLLLAGRTLFGAPPAKGQQFDDHYFAAIPERVQVFMQDLEDQLYRLGIPAKTHHNEVAPGQFEIAPYFEAANVASDHQQLLMTLLKLTAKRHGFVCLLHEKPFAGVNGSGKHVNWSVGNATQGNLLDPGNTPHENINFLLFCGAVIRGVHLYGPLLRAVIASASNDHRLGANEAPPAILSVYLGDQLERVFSDIKDGKLLTSEVGGFMDSGLSQILKFERDPGDRNRTSPFAFTGNRFEFRAVGSSASVSGPLVAMNTMLADSLNWIADQLETEIGAGSEQPEAAIKVLKTLMESHGNVVFGGDGYSSEWHRLAVEERGLKNLPTSADALPAFRDEAVIKLFSSTGVLTPVELESRFEVYSEQYLLSIEVEAKLVVDMATTMVYPAAVEYLSQISSTASSMAALNITLDSGVASSVAEQANAMMTAVATLSSALEVHEFDSTEEHMQYAAGTLRSLMDEVRSHADLLESLVADHLWPLPKYAEMLFIK</sequence>
<dbReference type="GO" id="GO:0004356">
    <property type="term" value="F:glutamine synthetase activity"/>
    <property type="evidence" value="ECO:0007669"/>
    <property type="project" value="UniProtKB-EC"/>
</dbReference>
<proteinExistence type="inferred from homology"/>
<evidence type="ECO:0000259" key="4">
    <source>
        <dbReference type="PROSITE" id="PS51987"/>
    </source>
</evidence>
<comment type="similarity">
    <text evidence="1 2">Belongs to the glutamine synthetase family.</text>
</comment>
<dbReference type="Pfam" id="PF12437">
    <property type="entry name" value="GSIII_N"/>
    <property type="match status" value="1"/>
</dbReference>